<dbReference type="GO" id="GO:0051213">
    <property type="term" value="F:dioxygenase activity"/>
    <property type="evidence" value="ECO:0007669"/>
    <property type="project" value="UniProtKB-KW"/>
</dbReference>
<dbReference type="AlphaFoldDB" id="A0ABD0J496"/>
<organism evidence="6 7">
    <name type="scientific">Batillaria attramentaria</name>
    <dbReference type="NCBI Taxonomy" id="370345"/>
    <lineage>
        <taxon>Eukaryota</taxon>
        <taxon>Metazoa</taxon>
        <taxon>Spiralia</taxon>
        <taxon>Lophotrochozoa</taxon>
        <taxon>Mollusca</taxon>
        <taxon>Gastropoda</taxon>
        <taxon>Caenogastropoda</taxon>
        <taxon>Sorbeoconcha</taxon>
        <taxon>Cerithioidea</taxon>
        <taxon>Batillariidae</taxon>
        <taxon>Batillaria</taxon>
    </lineage>
</organism>
<keyword evidence="4" id="KW-0812">Transmembrane</keyword>
<dbReference type="PANTHER" id="PTHR46332:SF5">
    <property type="entry name" value="ASPARTATE BETA-HYDROXYLASE DOMAIN CONTAINING 2"/>
    <property type="match status" value="1"/>
</dbReference>
<keyword evidence="2" id="KW-0223">Dioxygenase</keyword>
<reference evidence="6 7" key="1">
    <citation type="journal article" date="2023" name="Sci. Data">
        <title>Genome assembly of the Korean intertidal mud-creeper Batillaria attramentaria.</title>
        <authorList>
            <person name="Patra A.K."/>
            <person name="Ho P.T."/>
            <person name="Jun S."/>
            <person name="Lee S.J."/>
            <person name="Kim Y."/>
            <person name="Won Y.J."/>
        </authorList>
    </citation>
    <scope>NUCLEOTIDE SEQUENCE [LARGE SCALE GENOMIC DNA]</scope>
    <source>
        <strain evidence="6">Wonlab-2016</strain>
    </source>
</reference>
<dbReference type="SUPFAM" id="SSF51197">
    <property type="entry name" value="Clavaminate synthase-like"/>
    <property type="match status" value="1"/>
</dbReference>
<dbReference type="EMBL" id="JACVVK020000658">
    <property type="protein sequence ID" value="KAK7459437.1"/>
    <property type="molecule type" value="Genomic_DNA"/>
</dbReference>
<evidence type="ECO:0000256" key="2">
    <source>
        <dbReference type="ARBA" id="ARBA00022964"/>
    </source>
</evidence>
<evidence type="ECO:0000313" key="6">
    <source>
        <dbReference type="EMBL" id="KAK7459437.1"/>
    </source>
</evidence>
<dbReference type="InterPro" id="IPR027443">
    <property type="entry name" value="IPNS-like_sf"/>
</dbReference>
<evidence type="ECO:0000256" key="3">
    <source>
        <dbReference type="ARBA" id="ARBA00023002"/>
    </source>
</evidence>
<protein>
    <recommendedName>
        <fullName evidence="5">Aspartyl/asparaginy/proline hydroxylase domain-containing protein</fullName>
    </recommendedName>
</protein>
<dbReference type="Proteomes" id="UP001519460">
    <property type="component" value="Unassembled WGS sequence"/>
</dbReference>
<evidence type="ECO:0000259" key="5">
    <source>
        <dbReference type="Pfam" id="PF05118"/>
    </source>
</evidence>
<gene>
    <name evidence="6" type="ORF">BaRGS_00039005</name>
</gene>
<feature type="transmembrane region" description="Helical" evidence="4">
    <location>
        <begin position="6"/>
        <end position="29"/>
    </location>
</feature>
<keyword evidence="7" id="KW-1185">Reference proteome</keyword>
<evidence type="ECO:0000256" key="4">
    <source>
        <dbReference type="SAM" id="Phobius"/>
    </source>
</evidence>
<accession>A0ABD0J496</accession>
<evidence type="ECO:0000256" key="1">
    <source>
        <dbReference type="ARBA" id="ARBA00007730"/>
    </source>
</evidence>
<dbReference type="Gene3D" id="2.60.120.330">
    <property type="entry name" value="B-lactam Antibiotic, Isopenicillin N Synthase, Chain"/>
    <property type="match status" value="1"/>
</dbReference>
<comment type="similarity">
    <text evidence="1">Belongs to the aspartyl/asparaginyl beta-hydroxylase family.</text>
</comment>
<keyword evidence="4" id="KW-0472">Membrane</keyword>
<comment type="caution">
    <text evidence="6">The sequence shown here is derived from an EMBL/GenBank/DDBJ whole genome shotgun (WGS) entry which is preliminary data.</text>
</comment>
<dbReference type="PANTHER" id="PTHR46332">
    <property type="entry name" value="ASPARTATE BETA-HYDROXYLASE DOMAIN-CONTAINING PROTEIN 2"/>
    <property type="match status" value="1"/>
</dbReference>
<dbReference type="Pfam" id="PF05118">
    <property type="entry name" value="Asp_Arg_Hydrox"/>
    <property type="match status" value="1"/>
</dbReference>
<sequence>MGDEYIITLCIGFVIFVVIVKFLSHYYYYSAPLPTDINLKRLFGSASQRCATSYQKLIARENPDSLDDDFSDQHPIVLHGSNTSALEKCPVTWKAIQSLPCAMTGNLFSNVAFSVVMPGTTVLPHYGPTNIRLRAHLGLQVPAECHMVVNNTRVEWKEGQIVCFDETFLHHVKHEGTPESLPRVILIVDLWHPNLTVEQQKMIDYAFSPEGTVLTAEKGTVVNEVK</sequence>
<feature type="domain" description="Aspartyl/asparaginy/proline hydroxylase" evidence="5">
    <location>
        <begin position="81"/>
        <end position="193"/>
    </location>
</feature>
<evidence type="ECO:0000313" key="7">
    <source>
        <dbReference type="Proteomes" id="UP001519460"/>
    </source>
</evidence>
<proteinExistence type="inferred from homology"/>
<name>A0ABD0J496_9CAEN</name>
<dbReference type="InterPro" id="IPR007803">
    <property type="entry name" value="Asp/Arg/Pro-Hydrxlase"/>
</dbReference>
<dbReference type="InterPro" id="IPR051821">
    <property type="entry name" value="Asp/Asn_beta-hydroxylase"/>
</dbReference>
<keyword evidence="4" id="KW-1133">Transmembrane helix</keyword>
<keyword evidence="3" id="KW-0560">Oxidoreductase</keyword>